<dbReference type="Pfam" id="PF00450">
    <property type="entry name" value="Peptidase_S10"/>
    <property type="match status" value="1"/>
</dbReference>
<keyword evidence="6" id="KW-0053">Apoptosis</keyword>
<evidence type="ECO:0000256" key="7">
    <source>
        <dbReference type="ARBA" id="ARBA00022729"/>
    </source>
</evidence>
<proteinExistence type="inferred from homology"/>
<dbReference type="OrthoDB" id="443318at2759"/>
<comment type="caution">
    <text evidence="16">The sequence shown here is derived from an EMBL/GenBank/DDBJ whole genome shotgun (WGS) entry which is preliminary data.</text>
</comment>
<dbReference type="SUPFAM" id="SSF53474">
    <property type="entry name" value="alpha/beta-Hydrolases"/>
    <property type="match status" value="1"/>
</dbReference>
<dbReference type="InterPro" id="IPR029058">
    <property type="entry name" value="AB_hydrolase_fold"/>
</dbReference>
<dbReference type="GO" id="GO:0005802">
    <property type="term" value="C:trans-Golgi network"/>
    <property type="evidence" value="ECO:0007669"/>
    <property type="project" value="TreeGrafter"/>
</dbReference>
<keyword evidence="8" id="KW-1133">Transmembrane helix</keyword>
<evidence type="ECO:0000256" key="2">
    <source>
        <dbReference type="ARBA" id="ARBA00004393"/>
    </source>
</evidence>
<evidence type="ECO:0000256" key="3">
    <source>
        <dbReference type="ARBA" id="ARBA00009431"/>
    </source>
</evidence>
<keyword evidence="5" id="KW-0812">Transmembrane</keyword>
<keyword evidence="16" id="KW-0378">Hydrolase</keyword>
<name>A0A9P6Q7T3_9FUNG</name>
<dbReference type="AlphaFoldDB" id="A0A9P6Q7T3"/>
<evidence type="ECO:0000256" key="6">
    <source>
        <dbReference type="ARBA" id="ARBA00022703"/>
    </source>
</evidence>
<evidence type="ECO:0000256" key="9">
    <source>
        <dbReference type="ARBA" id="ARBA00023034"/>
    </source>
</evidence>
<protein>
    <recommendedName>
        <fullName evidence="14">Pheromone-processing carboxypeptidase KEX1</fullName>
        <ecNumber evidence="12">3.4.16.6</ecNumber>
    </recommendedName>
    <alternativeName>
        <fullName evidence="15">Carboxypeptidase D</fullName>
    </alternativeName>
    <alternativeName>
        <fullName evidence="13">Pheromone-processing carboxypeptidase kex1</fullName>
    </alternativeName>
</protein>
<dbReference type="PANTHER" id="PTHR11802">
    <property type="entry name" value="SERINE PROTEASE FAMILY S10 SERINE CARBOXYPEPTIDASE"/>
    <property type="match status" value="1"/>
</dbReference>
<accession>A0A9P6Q7T3</accession>
<evidence type="ECO:0000256" key="5">
    <source>
        <dbReference type="ARBA" id="ARBA00022692"/>
    </source>
</evidence>
<evidence type="ECO:0000256" key="8">
    <source>
        <dbReference type="ARBA" id="ARBA00022989"/>
    </source>
</evidence>
<evidence type="ECO:0000256" key="10">
    <source>
        <dbReference type="ARBA" id="ARBA00023136"/>
    </source>
</evidence>
<keyword evidence="9" id="KW-0333">Golgi apparatus</keyword>
<dbReference type="PANTHER" id="PTHR11802:SF190">
    <property type="entry name" value="PHEROMONE-PROCESSING CARBOXYPEPTIDASE KEX1"/>
    <property type="match status" value="1"/>
</dbReference>
<keyword evidence="16" id="KW-0645">Protease</keyword>
<dbReference type="GO" id="GO:0006915">
    <property type="term" value="P:apoptotic process"/>
    <property type="evidence" value="ECO:0007669"/>
    <property type="project" value="UniProtKB-KW"/>
</dbReference>
<evidence type="ECO:0000256" key="11">
    <source>
        <dbReference type="ARBA" id="ARBA00023180"/>
    </source>
</evidence>
<evidence type="ECO:0000313" key="16">
    <source>
        <dbReference type="EMBL" id="KAG0261351.1"/>
    </source>
</evidence>
<keyword evidence="7" id="KW-0732">Signal</keyword>
<dbReference type="InterPro" id="IPR001563">
    <property type="entry name" value="Peptidase_S10"/>
</dbReference>
<evidence type="ECO:0000256" key="1">
    <source>
        <dbReference type="ARBA" id="ARBA00001003"/>
    </source>
</evidence>
<evidence type="ECO:0000256" key="15">
    <source>
        <dbReference type="ARBA" id="ARBA00042717"/>
    </source>
</evidence>
<keyword evidence="4" id="KW-0121">Carboxypeptidase</keyword>
<comment type="similarity">
    <text evidence="3">Belongs to the peptidase S10 family.</text>
</comment>
<sequence length="470" mass="52215">MAEIIAANDYLVTNLPDLAQEDAAQLKQYAGHIALDEAAESNLFFWFVTNKRTQKSPKLIIWLNGGPGCSSADGYFLGSGPLRFVNKKLTVNKGGWHEFANVVFLDQPVGTGLSYTSNQLLGNLGDITTHFLAFLKNFFAVFPEHAHDEVGESYAGTYIPYFAKGIFDHNDDLPIGHTAYNLQGLAIGNGWIDPLRQYTSFIPYVEHHGLSTPKLLTEMVAQQDICLDAIRTQDLITQESCESLVGLILRHSFQSNAMGQCTNQYDIRLTDSYPACGLLWPNELPEMKTYLTRPDVINALHANGAELPWSECSGRVNSVLRFDNSVPAVTFLPDILKRTKVLLFSGDKDLICNHIGTEYLISNMTWQGARGFEDTPKIGWTVENQLAGVWREARNLTYVLLYNASHMVPYDAPLAALDMMNRFMGLDPTLQYFASKLDTDVNSGQIPPGGEKVDIDQPKGSLFIKYGSVP</sequence>
<dbReference type="Proteomes" id="UP000726737">
    <property type="component" value="Unassembled WGS sequence"/>
</dbReference>
<comment type="catalytic activity">
    <reaction evidence="1">
        <text>Preferential release of a C-terminal arginine or lysine residue.</text>
        <dbReference type="EC" id="3.4.16.6"/>
    </reaction>
</comment>
<keyword evidence="10" id="KW-0472">Membrane</keyword>
<reference evidence="16" key="1">
    <citation type="journal article" date="2020" name="Fungal Divers.">
        <title>Resolving the Mortierellaceae phylogeny through synthesis of multi-gene phylogenetics and phylogenomics.</title>
        <authorList>
            <person name="Vandepol N."/>
            <person name="Liber J."/>
            <person name="Desiro A."/>
            <person name="Na H."/>
            <person name="Kennedy M."/>
            <person name="Barry K."/>
            <person name="Grigoriev I.V."/>
            <person name="Miller A.N."/>
            <person name="O'Donnell K."/>
            <person name="Stajich J.E."/>
            <person name="Bonito G."/>
        </authorList>
    </citation>
    <scope>NUCLEOTIDE SEQUENCE</scope>
    <source>
        <strain evidence="16">KOD948</strain>
    </source>
</reference>
<dbReference type="Gene3D" id="3.40.50.1820">
    <property type="entry name" value="alpha/beta hydrolase"/>
    <property type="match status" value="1"/>
</dbReference>
<evidence type="ECO:0000313" key="17">
    <source>
        <dbReference type="Proteomes" id="UP000726737"/>
    </source>
</evidence>
<gene>
    <name evidence="16" type="primary">KEX1</name>
    <name evidence="16" type="ORF">BG011_001064</name>
</gene>
<keyword evidence="17" id="KW-1185">Reference proteome</keyword>
<dbReference type="PRINTS" id="PR00724">
    <property type="entry name" value="CRBOXYPTASEC"/>
</dbReference>
<evidence type="ECO:0000256" key="12">
    <source>
        <dbReference type="ARBA" id="ARBA00038895"/>
    </source>
</evidence>
<keyword evidence="11" id="KW-0325">Glycoprotein</keyword>
<organism evidence="16 17">
    <name type="scientific">Mortierella polycephala</name>
    <dbReference type="NCBI Taxonomy" id="41804"/>
    <lineage>
        <taxon>Eukaryota</taxon>
        <taxon>Fungi</taxon>
        <taxon>Fungi incertae sedis</taxon>
        <taxon>Mucoromycota</taxon>
        <taxon>Mortierellomycotina</taxon>
        <taxon>Mortierellomycetes</taxon>
        <taxon>Mortierellales</taxon>
        <taxon>Mortierellaceae</taxon>
        <taxon>Mortierella</taxon>
    </lineage>
</organism>
<dbReference type="GO" id="GO:0006508">
    <property type="term" value="P:proteolysis"/>
    <property type="evidence" value="ECO:0007669"/>
    <property type="project" value="UniProtKB-KW"/>
</dbReference>
<dbReference type="GO" id="GO:0004185">
    <property type="term" value="F:serine-type carboxypeptidase activity"/>
    <property type="evidence" value="ECO:0007669"/>
    <property type="project" value="UniProtKB-EC"/>
</dbReference>
<dbReference type="EC" id="3.4.16.6" evidence="12"/>
<dbReference type="EMBL" id="JAAAJA010000126">
    <property type="protein sequence ID" value="KAG0261351.1"/>
    <property type="molecule type" value="Genomic_DNA"/>
</dbReference>
<evidence type="ECO:0000256" key="4">
    <source>
        <dbReference type="ARBA" id="ARBA00022645"/>
    </source>
</evidence>
<comment type="subcellular location">
    <subcellularLocation>
        <location evidence="2">Golgi apparatus</location>
        <location evidence="2">trans-Golgi network membrane</location>
        <topology evidence="2">Single-pass type I membrane protein</topology>
    </subcellularLocation>
</comment>
<evidence type="ECO:0000256" key="13">
    <source>
        <dbReference type="ARBA" id="ARBA00040403"/>
    </source>
</evidence>
<evidence type="ECO:0000256" key="14">
    <source>
        <dbReference type="ARBA" id="ARBA00040628"/>
    </source>
</evidence>